<dbReference type="Proteomes" id="UP000479335">
    <property type="component" value="Unassembled WGS sequence"/>
</dbReference>
<sequence length="337" mass="36202">MSTPAQPAGSIAAAAVPRPPFSGSIALLGASSAIARDLVLSLAATGTARLQLYVRDLAASERWLSQHGLQGRCALYRYEQYGSQPHDAVINFVGAGAPQRVAEMGAAIFEVTRQHDDMVLAGLRHHPERRYIFLSSGAVYGHSFQQPAGPATLATFPVNALGAADFYAIAKLVAECGHRALPQLDITDLRVFNYFGRNQDVSGRFFICDILRAVRDGATLRTTADAMRRDYLHPQDFYQMIECVLAAPPGNRVLDCYTQAPVDKLELLQAMQARFGLSYEVAGVPAGAQAAVNATGAKPHYYSLRRDAAALGYAPAWSSLTGVLAEAEALLNRVVPA</sequence>
<dbReference type="SUPFAM" id="SSF51735">
    <property type="entry name" value="NAD(P)-binding Rossmann-fold domains"/>
    <property type="match status" value="1"/>
</dbReference>
<evidence type="ECO:0000259" key="1">
    <source>
        <dbReference type="Pfam" id="PF01370"/>
    </source>
</evidence>
<dbReference type="EMBL" id="WWCN01000016">
    <property type="protein sequence ID" value="MYM25437.1"/>
    <property type="molecule type" value="Genomic_DNA"/>
</dbReference>
<accession>A0A6L8KFG3</accession>
<gene>
    <name evidence="2" type="ORF">GTP46_22665</name>
</gene>
<evidence type="ECO:0000313" key="2">
    <source>
        <dbReference type="EMBL" id="MYM25437.1"/>
    </source>
</evidence>
<evidence type="ECO:0000313" key="3">
    <source>
        <dbReference type="Proteomes" id="UP000479335"/>
    </source>
</evidence>
<proteinExistence type="predicted"/>
<protein>
    <submittedName>
        <fullName evidence="2">NAD-dependent epimerase/dehydratase family protein</fullName>
    </submittedName>
</protein>
<dbReference type="Pfam" id="PF01370">
    <property type="entry name" value="Epimerase"/>
    <property type="match status" value="1"/>
</dbReference>
<dbReference type="Gene3D" id="3.40.50.720">
    <property type="entry name" value="NAD(P)-binding Rossmann-like Domain"/>
    <property type="match status" value="1"/>
</dbReference>
<dbReference type="InterPro" id="IPR036291">
    <property type="entry name" value="NAD(P)-bd_dom_sf"/>
</dbReference>
<reference evidence="2 3" key="1">
    <citation type="submission" date="2019-12" db="EMBL/GenBank/DDBJ databases">
        <title>Novel species isolated from a subtropical stream in China.</title>
        <authorList>
            <person name="Lu H."/>
        </authorList>
    </citation>
    <scope>NUCLEOTIDE SEQUENCE [LARGE SCALE GENOMIC DNA]</scope>
    <source>
        <strain evidence="2 3">FT135W</strain>
    </source>
</reference>
<dbReference type="AlphaFoldDB" id="A0A6L8KFG3"/>
<dbReference type="InterPro" id="IPR001509">
    <property type="entry name" value="Epimerase_deHydtase"/>
</dbReference>
<organism evidence="2 3">
    <name type="scientific">Duganella flavida</name>
    <dbReference type="NCBI Taxonomy" id="2692175"/>
    <lineage>
        <taxon>Bacteria</taxon>
        <taxon>Pseudomonadati</taxon>
        <taxon>Pseudomonadota</taxon>
        <taxon>Betaproteobacteria</taxon>
        <taxon>Burkholderiales</taxon>
        <taxon>Oxalobacteraceae</taxon>
        <taxon>Telluria group</taxon>
        <taxon>Duganella</taxon>
    </lineage>
</organism>
<keyword evidence="3" id="KW-1185">Reference proteome</keyword>
<feature type="domain" description="NAD-dependent epimerase/dehydratase" evidence="1">
    <location>
        <begin position="79"/>
        <end position="248"/>
    </location>
</feature>
<dbReference type="RefSeq" id="WP_161008888.1">
    <property type="nucleotide sequence ID" value="NZ_WWCN01000016.1"/>
</dbReference>
<name>A0A6L8KFG3_9BURK</name>
<comment type="caution">
    <text evidence="2">The sequence shown here is derived from an EMBL/GenBank/DDBJ whole genome shotgun (WGS) entry which is preliminary data.</text>
</comment>